<evidence type="ECO:0000256" key="1">
    <source>
        <dbReference type="ARBA" id="ARBA00001970"/>
    </source>
</evidence>
<comment type="cofactor">
    <cofactor evidence="1">
        <name>heme b</name>
        <dbReference type="ChEBI" id="CHEBI:60344"/>
    </cofactor>
</comment>
<evidence type="ECO:0000256" key="4">
    <source>
        <dbReference type="ARBA" id="ARBA00022617"/>
    </source>
</evidence>
<evidence type="ECO:0000256" key="3">
    <source>
        <dbReference type="ARBA" id="ARBA00022448"/>
    </source>
</evidence>
<dbReference type="Gene3D" id="1.20.120.1770">
    <property type="match status" value="1"/>
</dbReference>
<dbReference type="InterPro" id="IPR045150">
    <property type="entry name" value="CYB561D1/2"/>
</dbReference>
<keyword evidence="3" id="KW-0813">Transport</keyword>
<evidence type="ECO:0000313" key="13">
    <source>
        <dbReference type="EMBL" id="KAF0723957.1"/>
    </source>
</evidence>
<keyword evidence="5 11" id="KW-0812">Transmembrane</keyword>
<keyword evidence="6" id="KW-0479">Metal-binding</keyword>
<keyword evidence="7" id="KW-0249">Electron transport</keyword>
<dbReference type="GO" id="GO:0140575">
    <property type="term" value="F:transmembrane monodehydroascorbate reductase activity"/>
    <property type="evidence" value="ECO:0007669"/>
    <property type="project" value="InterPro"/>
</dbReference>
<keyword evidence="9" id="KW-0408">Iron</keyword>
<keyword evidence="4" id="KW-0349">Heme</keyword>
<comment type="subcellular location">
    <subcellularLocation>
        <location evidence="2">Membrane</location>
        <topology evidence="2">Multi-pass membrane protein</topology>
    </subcellularLocation>
</comment>
<evidence type="ECO:0000256" key="2">
    <source>
        <dbReference type="ARBA" id="ARBA00004141"/>
    </source>
</evidence>
<dbReference type="PROSITE" id="PS50939">
    <property type="entry name" value="CYTOCHROME_B561"/>
    <property type="match status" value="1"/>
</dbReference>
<dbReference type="AlphaFoldDB" id="A0A6G0WBI6"/>
<evidence type="ECO:0000256" key="9">
    <source>
        <dbReference type="ARBA" id="ARBA00023004"/>
    </source>
</evidence>
<reference evidence="13 14" key="1">
    <citation type="submission" date="2019-07" db="EMBL/GenBank/DDBJ databases">
        <title>Genomics analysis of Aphanomyces spp. identifies a new class of oomycete effector associated with host adaptation.</title>
        <authorList>
            <person name="Gaulin E."/>
        </authorList>
    </citation>
    <scope>NUCLEOTIDE SEQUENCE [LARGE SCALE GENOMIC DNA]</scope>
    <source>
        <strain evidence="13 14">ATCC 201684</strain>
    </source>
</reference>
<evidence type="ECO:0000256" key="7">
    <source>
        <dbReference type="ARBA" id="ARBA00022982"/>
    </source>
</evidence>
<evidence type="ECO:0000256" key="6">
    <source>
        <dbReference type="ARBA" id="ARBA00022723"/>
    </source>
</evidence>
<accession>A0A6G0WBI6</accession>
<comment type="caution">
    <text evidence="13">The sequence shown here is derived from an EMBL/GenBank/DDBJ whole genome shotgun (WGS) entry which is preliminary data.</text>
</comment>
<dbReference type="GO" id="GO:0046872">
    <property type="term" value="F:metal ion binding"/>
    <property type="evidence" value="ECO:0007669"/>
    <property type="project" value="UniProtKB-KW"/>
</dbReference>
<dbReference type="PANTHER" id="PTHR15422">
    <property type="entry name" value="OS05G0565100 PROTEIN"/>
    <property type="match status" value="1"/>
</dbReference>
<dbReference type="GO" id="GO:0016020">
    <property type="term" value="C:membrane"/>
    <property type="evidence" value="ECO:0007669"/>
    <property type="project" value="UniProtKB-SubCell"/>
</dbReference>
<feature type="transmembrane region" description="Helical" evidence="11">
    <location>
        <begin position="105"/>
        <end position="123"/>
    </location>
</feature>
<feature type="transmembrane region" description="Helical" evidence="11">
    <location>
        <begin position="144"/>
        <end position="162"/>
    </location>
</feature>
<dbReference type="EMBL" id="VJMJ01000291">
    <property type="protein sequence ID" value="KAF0723957.1"/>
    <property type="molecule type" value="Genomic_DNA"/>
</dbReference>
<name>A0A6G0WBI6_9STRA</name>
<feature type="transmembrane region" description="Helical" evidence="11">
    <location>
        <begin position="73"/>
        <end position="93"/>
    </location>
</feature>
<dbReference type="PANTHER" id="PTHR15422:SF45">
    <property type="entry name" value="CYTOCHROME B561 DOMAIN-CONTAINING PROTEIN"/>
    <property type="match status" value="1"/>
</dbReference>
<feature type="transmembrane region" description="Helical" evidence="11">
    <location>
        <begin position="7"/>
        <end position="25"/>
    </location>
</feature>
<dbReference type="VEuPathDB" id="FungiDB:AeMF1_013091"/>
<feature type="domain" description="Cytochrome b561" evidence="12">
    <location>
        <begin position="1"/>
        <end position="196"/>
    </location>
</feature>
<dbReference type="Pfam" id="PF03188">
    <property type="entry name" value="Cytochrom_B561"/>
    <property type="match status" value="1"/>
</dbReference>
<sequence>MVLRGVTLALGVAVCGWIAYITFALKPVVLFSWHPITFAVAYLLTTPSALLAMGERSGESNHGKRVALVQYHAYMQTFTFVLMTIGFVVIYINKENNNRPHFTTIHSWVGSAALGLYYLNFFFASVKTYGGKTNWQWKDTGHRASGTLAFLTSGAAVIYGLYSGWGRANLGPQGQLIASVLVGLLHITTAIYLLSSKKQTTKQE</sequence>
<dbReference type="Proteomes" id="UP000481153">
    <property type="component" value="Unassembled WGS sequence"/>
</dbReference>
<keyword evidence="14" id="KW-1185">Reference proteome</keyword>
<feature type="transmembrane region" description="Helical" evidence="11">
    <location>
        <begin position="174"/>
        <end position="194"/>
    </location>
</feature>
<organism evidence="13 14">
    <name type="scientific">Aphanomyces euteiches</name>
    <dbReference type="NCBI Taxonomy" id="100861"/>
    <lineage>
        <taxon>Eukaryota</taxon>
        <taxon>Sar</taxon>
        <taxon>Stramenopiles</taxon>
        <taxon>Oomycota</taxon>
        <taxon>Saprolegniomycetes</taxon>
        <taxon>Saprolegniales</taxon>
        <taxon>Verrucalvaceae</taxon>
        <taxon>Aphanomyces</taxon>
    </lineage>
</organism>
<evidence type="ECO:0000313" key="14">
    <source>
        <dbReference type="Proteomes" id="UP000481153"/>
    </source>
</evidence>
<evidence type="ECO:0000259" key="12">
    <source>
        <dbReference type="PROSITE" id="PS50939"/>
    </source>
</evidence>
<feature type="transmembrane region" description="Helical" evidence="11">
    <location>
        <begin position="31"/>
        <end position="52"/>
    </location>
</feature>
<dbReference type="InterPro" id="IPR006593">
    <property type="entry name" value="Cyt_b561/ferric_Rdtase_TM"/>
</dbReference>
<keyword evidence="8 11" id="KW-1133">Transmembrane helix</keyword>
<evidence type="ECO:0000256" key="8">
    <source>
        <dbReference type="ARBA" id="ARBA00022989"/>
    </source>
</evidence>
<evidence type="ECO:0000256" key="11">
    <source>
        <dbReference type="SAM" id="Phobius"/>
    </source>
</evidence>
<evidence type="ECO:0000256" key="10">
    <source>
        <dbReference type="ARBA" id="ARBA00023136"/>
    </source>
</evidence>
<dbReference type="SMART" id="SM00665">
    <property type="entry name" value="B561"/>
    <property type="match status" value="1"/>
</dbReference>
<protein>
    <recommendedName>
        <fullName evidence="12">Cytochrome b561 domain-containing protein</fullName>
    </recommendedName>
</protein>
<keyword evidence="10 11" id="KW-0472">Membrane</keyword>
<gene>
    <name evidence="13" type="ORF">Ae201684_017266</name>
</gene>
<proteinExistence type="predicted"/>
<evidence type="ECO:0000256" key="5">
    <source>
        <dbReference type="ARBA" id="ARBA00022692"/>
    </source>
</evidence>